<name>A0A8H7E3W1_9EURO</name>
<dbReference type="Gene3D" id="3.40.1230.10">
    <property type="entry name" value="MTH938-like"/>
    <property type="match status" value="1"/>
</dbReference>
<dbReference type="OrthoDB" id="413520at2759"/>
<dbReference type="SUPFAM" id="SSF64076">
    <property type="entry name" value="MTH938-like"/>
    <property type="match status" value="1"/>
</dbReference>
<evidence type="ECO:0000313" key="2">
    <source>
        <dbReference type="Proteomes" id="UP000606974"/>
    </source>
</evidence>
<comment type="caution">
    <text evidence="1">The sequence shown here is derived from an EMBL/GenBank/DDBJ whole genome shotgun (WGS) entry which is preliminary data.</text>
</comment>
<dbReference type="EMBL" id="JAACFV010000040">
    <property type="protein sequence ID" value="KAF7509559.1"/>
    <property type="molecule type" value="Genomic_DNA"/>
</dbReference>
<dbReference type="PANTHER" id="PTHR15811">
    <property type="entry name" value="MTH938 DOMAIN-CONTAINING PROTEIN"/>
    <property type="match status" value="1"/>
</dbReference>
<organism evidence="1 2">
    <name type="scientific">Endocarpon pusillum</name>
    <dbReference type="NCBI Taxonomy" id="364733"/>
    <lineage>
        <taxon>Eukaryota</taxon>
        <taxon>Fungi</taxon>
        <taxon>Dikarya</taxon>
        <taxon>Ascomycota</taxon>
        <taxon>Pezizomycotina</taxon>
        <taxon>Eurotiomycetes</taxon>
        <taxon>Chaetothyriomycetidae</taxon>
        <taxon>Verrucariales</taxon>
        <taxon>Verrucariaceae</taxon>
        <taxon>Endocarpon</taxon>
    </lineage>
</organism>
<accession>A0A8H7E3W1</accession>
<proteinExistence type="predicted"/>
<dbReference type="Proteomes" id="UP000606974">
    <property type="component" value="Unassembled WGS sequence"/>
</dbReference>
<protein>
    <submittedName>
        <fullName evidence="1">Uncharacterized protein</fullName>
    </submittedName>
</protein>
<dbReference type="GO" id="GO:0005737">
    <property type="term" value="C:cytoplasm"/>
    <property type="evidence" value="ECO:0007669"/>
    <property type="project" value="TreeGrafter"/>
</dbReference>
<reference evidence="1" key="1">
    <citation type="submission" date="2020-02" db="EMBL/GenBank/DDBJ databases">
        <authorList>
            <person name="Palmer J.M."/>
        </authorList>
    </citation>
    <scope>NUCLEOTIDE SEQUENCE</scope>
    <source>
        <strain evidence="1">EPUS1.4</strain>
        <tissue evidence="1">Thallus</tissue>
    </source>
</reference>
<sequence>MMSPPTISSISWGRIQFSDSDNLPEGKDYKVYPGGGRPWDWNETGTRHSPGVQIGDVEELVTKGNINPFLLICESWRDEESV</sequence>
<dbReference type="PANTHER" id="PTHR15811:SF5">
    <property type="entry name" value="MTH938 DOMAIN-CONTAINING PROTEIN"/>
    <property type="match status" value="1"/>
</dbReference>
<dbReference type="AlphaFoldDB" id="A0A8H7E3W1"/>
<dbReference type="InterPro" id="IPR036748">
    <property type="entry name" value="MTH938-like_sf"/>
</dbReference>
<gene>
    <name evidence="1" type="ORF">GJ744_007959</name>
</gene>
<keyword evidence="2" id="KW-1185">Reference proteome</keyword>
<evidence type="ECO:0000313" key="1">
    <source>
        <dbReference type="EMBL" id="KAF7509559.1"/>
    </source>
</evidence>